<dbReference type="OrthoDB" id="49610at2759"/>
<dbReference type="RefSeq" id="XP_030525039.1">
    <property type="nucleotide sequence ID" value="XM_030669179.2"/>
</dbReference>
<reference evidence="10" key="1">
    <citation type="submission" date="2025-08" db="UniProtKB">
        <authorList>
            <consortium name="RefSeq"/>
        </authorList>
    </citation>
    <scope>IDENTIFICATION</scope>
    <source>
        <tissue evidence="10">Leaf</tissue>
    </source>
</reference>
<evidence type="ECO:0000313" key="9">
    <source>
        <dbReference type="Proteomes" id="UP000827889"/>
    </source>
</evidence>
<feature type="compositionally biased region" description="Basic residues" evidence="7">
    <location>
        <begin position="116"/>
        <end position="127"/>
    </location>
</feature>
<keyword evidence="3" id="KW-0238">DNA-binding</keyword>
<dbReference type="GO" id="GO:0009873">
    <property type="term" value="P:ethylene-activated signaling pathway"/>
    <property type="evidence" value="ECO:0007669"/>
    <property type="project" value="InterPro"/>
</dbReference>
<comment type="subcellular location">
    <subcellularLocation>
        <location evidence="1">Nucleus</location>
    </subcellularLocation>
</comment>
<feature type="compositionally biased region" description="Basic and acidic residues" evidence="7">
    <location>
        <begin position="1"/>
        <end position="11"/>
    </location>
</feature>
<accession>A0A8B8NS85</accession>
<evidence type="ECO:0000313" key="10">
    <source>
        <dbReference type="RefSeq" id="XP_030525039.1"/>
    </source>
</evidence>
<dbReference type="SUPFAM" id="SSF54171">
    <property type="entry name" value="DNA-binding domain"/>
    <property type="match status" value="1"/>
</dbReference>
<dbReference type="FunFam" id="3.30.730.10:FF:000001">
    <property type="entry name" value="Ethylene-responsive transcription factor 2"/>
    <property type="match status" value="1"/>
</dbReference>
<dbReference type="InterPro" id="IPR016177">
    <property type="entry name" value="DNA-bd_dom_sf"/>
</dbReference>
<dbReference type="CDD" id="cd00018">
    <property type="entry name" value="AP2"/>
    <property type="match status" value="1"/>
</dbReference>
<feature type="compositionally biased region" description="Pro residues" evidence="7">
    <location>
        <begin position="12"/>
        <end position="24"/>
    </location>
</feature>
<feature type="compositionally biased region" description="Polar residues" evidence="7">
    <location>
        <begin position="201"/>
        <end position="216"/>
    </location>
</feature>
<dbReference type="Proteomes" id="UP000827889">
    <property type="component" value="Chromosome 5"/>
</dbReference>
<sequence>MNESQSKRPELDAPPPAGHPPPPQHRLTHEQELSVMVAALTDVISGTSSARRDDHPDPALEPCGYITCRECGIEGCLGCSYFPPALEHRTSPPSAASSVHRPSASNARAPNARQKNGARKSRYRGVRQRPWGKWAAEIRDPRRAARVWLGTFDTSEEAARAYDKAAIEFRGPRAKLNFPFVDHSLRESVPSPSERREASPETATAPANQGNAQGSELQEVFGDDEMRQWMMTTYFGADNSSESSDGHGRSS</sequence>
<comment type="similarity">
    <text evidence="6">Belongs to the AP2/ERF transcription factor family. ERF subfamily.</text>
</comment>
<feature type="domain" description="AP2/ERF" evidence="8">
    <location>
        <begin position="122"/>
        <end position="179"/>
    </location>
</feature>
<dbReference type="PANTHER" id="PTHR31190">
    <property type="entry name" value="DNA-BINDING DOMAIN"/>
    <property type="match status" value="1"/>
</dbReference>
<dbReference type="InterPro" id="IPR036955">
    <property type="entry name" value="AP2/ERF_dom_sf"/>
</dbReference>
<dbReference type="SMART" id="SM00380">
    <property type="entry name" value="AP2"/>
    <property type="match status" value="1"/>
</dbReference>
<dbReference type="PROSITE" id="PS51032">
    <property type="entry name" value="AP2_ERF"/>
    <property type="match status" value="1"/>
</dbReference>
<evidence type="ECO:0000256" key="1">
    <source>
        <dbReference type="ARBA" id="ARBA00004123"/>
    </source>
</evidence>
<name>A0A8B8NS85_9MYRT</name>
<dbReference type="GO" id="GO:0003677">
    <property type="term" value="F:DNA binding"/>
    <property type="evidence" value="ECO:0007669"/>
    <property type="project" value="UniProtKB-KW"/>
</dbReference>
<evidence type="ECO:0000256" key="4">
    <source>
        <dbReference type="ARBA" id="ARBA00023163"/>
    </source>
</evidence>
<dbReference type="InterPro" id="IPR044808">
    <property type="entry name" value="ERF_plant"/>
</dbReference>
<dbReference type="InterPro" id="IPR001471">
    <property type="entry name" value="AP2/ERF_dom"/>
</dbReference>
<dbReference type="AlphaFoldDB" id="A0A8B8NS85"/>
<evidence type="ECO:0000256" key="2">
    <source>
        <dbReference type="ARBA" id="ARBA00023015"/>
    </source>
</evidence>
<feature type="region of interest" description="Disordered" evidence="7">
    <location>
        <begin position="1"/>
        <end position="34"/>
    </location>
</feature>
<dbReference type="PRINTS" id="PR00367">
    <property type="entry name" value="ETHRSPELEMNT"/>
</dbReference>
<evidence type="ECO:0000256" key="5">
    <source>
        <dbReference type="ARBA" id="ARBA00023242"/>
    </source>
</evidence>
<keyword evidence="9" id="KW-1185">Reference proteome</keyword>
<feature type="region of interest" description="Disordered" evidence="7">
    <location>
        <begin position="89"/>
        <end position="127"/>
    </location>
</feature>
<dbReference type="Pfam" id="PF00847">
    <property type="entry name" value="AP2"/>
    <property type="match status" value="1"/>
</dbReference>
<evidence type="ECO:0000256" key="7">
    <source>
        <dbReference type="SAM" id="MobiDB-lite"/>
    </source>
</evidence>
<keyword evidence="5" id="KW-0539">Nucleus</keyword>
<gene>
    <name evidence="10" type="primary">LOC115737176</name>
</gene>
<dbReference type="PANTHER" id="PTHR31190:SF181">
    <property type="entry name" value="OS02G0764700 PROTEIN"/>
    <property type="match status" value="1"/>
</dbReference>
<dbReference type="GO" id="GO:0003700">
    <property type="term" value="F:DNA-binding transcription factor activity"/>
    <property type="evidence" value="ECO:0007669"/>
    <property type="project" value="InterPro"/>
</dbReference>
<evidence type="ECO:0000256" key="6">
    <source>
        <dbReference type="ARBA" id="ARBA00024343"/>
    </source>
</evidence>
<keyword evidence="2" id="KW-0805">Transcription regulation</keyword>
<dbReference type="GO" id="GO:0005634">
    <property type="term" value="C:nucleus"/>
    <property type="evidence" value="ECO:0007669"/>
    <property type="project" value="UniProtKB-SubCell"/>
</dbReference>
<dbReference type="GeneID" id="115737176"/>
<evidence type="ECO:0000256" key="3">
    <source>
        <dbReference type="ARBA" id="ARBA00023125"/>
    </source>
</evidence>
<feature type="region of interest" description="Disordered" evidence="7">
    <location>
        <begin position="186"/>
        <end position="223"/>
    </location>
</feature>
<organism evidence="9 10">
    <name type="scientific">Rhodamnia argentea</name>
    <dbReference type="NCBI Taxonomy" id="178133"/>
    <lineage>
        <taxon>Eukaryota</taxon>
        <taxon>Viridiplantae</taxon>
        <taxon>Streptophyta</taxon>
        <taxon>Embryophyta</taxon>
        <taxon>Tracheophyta</taxon>
        <taxon>Spermatophyta</taxon>
        <taxon>Magnoliopsida</taxon>
        <taxon>eudicotyledons</taxon>
        <taxon>Gunneridae</taxon>
        <taxon>Pentapetalae</taxon>
        <taxon>rosids</taxon>
        <taxon>malvids</taxon>
        <taxon>Myrtales</taxon>
        <taxon>Myrtaceae</taxon>
        <taxon>Myrtoideae</taxon>
        <taxon>Myrteae</taxon>
        <taxon>Australasian group</taxon>
        <taxon>Rhodamnia</taxon>
    </lineage>
</organism>
<dbReference type="KEGG" id="rarg:115737176"/>
<protein>
    <submittedName>
        <fullName evidence="10">Ethylene-responsive transcription factor ERF109-like</fullName>
    </submittedName>
</protein>
<proteinExistence type="inferred from homology"/>
<dbReference type="Gene3D" id="3.30.730.10">
    <property type="entry name" value="AP2/ERF domain"/>
    <property type="match status" value="1"/>
</dbReference>
<keyword evidence="4" id="KW-0804">Transcription</keyword>
<evidence type="ECO:0000259" key="8">
    <source>
        <dbReference type="PROSITE" id="PS51032"/>
    </source>
</evidence>